<gene>
    <name evidence="1" type="ORF">HPB47_010636</name>
</gene>
<sequence length="738" mass="84158">MERHVIPPRSQRVLSKREQEQLDRDACLERLKKLLRASSTYSQFLIQRIQQQNEETKARHQQRRRPKFKEIQVYRQVGSLPNGGTPKSPQKTGPSSSPQVASKRKATPTTPSEDGRAKRTRVVPDVSSPVLSQGSCGGNDDLPEGQPTSFTGGTMRPYQIEGFRWLKQRQPDGFCHFPPGDSAGRHLADSGLPGPYLVVAPLSTLANWLAEFQRFTPSLTALLYHGTKEQRAELRVSALRRATVVLTSYEVAMCDRAKLAPLDWRLLVVDEAHRLKNFRCRLMRELAQYGAANRLLLTGTPLQNSLTELWALLHFLIPEIFHDLRAFESWFDMSSLSEGEGTRFVEQEQTNQLVGTMQEILRPFLLRRTKDEVELDLPTKTELLVYASLSPLQEKLYKICVDGAVKVATANGFKEEDLDLSEQERGRPRRCRKSIRYVDPGEDDPWEDDASRSPGHVQEAATREPKDPLDELRHSRNPLMDLRKICNHPYLFRWVDPTGPADEELVAASGKLRLLDCMLPELRRRKHKVLLFSQMTRVLDILEDYCHLRHFRHCRLDGRTKMEDRQLQMHLFNNDPSYFVFLLSTRAGGLGINLTGGDTVVLFDSDWNPQSDLQAMDRCHRIGQTRPVVVYRLVTRGTVEQRMVERASAKRKLEKIIMQKGRFSRVGESSRNALSPQELLELLRSSEHSRVVDTHSSALSAAQLDALLDRSRAPGDLASHQDLFKVVVRETDAMDNLT</sequence>
<proteinExistence type="predicted"/>
<organism evidence="1 2">
    <name type="scientific">Ixodes persulcatus</name>
    <name type="common">Taiga tick</name>
    <dbReference type="NCBI Taxonomy" id="34615"/>
    <lineage>
        <taxon>Eukaryota</taxon>
        <taxon>Metazoa</taxon>
        <taxon>Ecdysozoa</taxon>
        <taxon>Arthropoda</taxon>
        <taxon>Chelicerata</taxon>
        <taxon>Arachnida</taxon>
        <taxon>Acari</taxon>
        <taxon>Parasitiformes</taxon>
        <taxon>Ixodida</taxon>
        <taxon>Ixodoidea</taxon>
        <taxon>Ixodidae</taxon>
        <taxon>Ixodinae</taxon>
        <taxon>Ixodes</taxon>
    </lineage>
</organism>
<comment type="caution">
    <text evidence="1">The sequence shown here is derived from an EMBL/GenBank/DDBJ whole genome shotgun (WGS) entry which is preliminary data.</text>
</comment>
<evidence type="ECO:0000313" key="2">
    <source>
        <dbReference type="Proteomes" id="UP000805193"/>
    </source>
</evidence>
<name>A0AC60NYI6_IXOPE</name>
<accession>A0AC60NYI6</accession>
<reference evidence="1 2" key="1">
    <citation type="journal article" date="2020" name="Cell">
        <title>Large-Scale Comparative Analyses of Tick Genomes Elucidate Their Genetic Diversity and Vector Capacities.</title>
        <authorList>
            <consortium name="Tick Genome and Microbiome Consortium (TIGMIC)"/>
            <person name="Jia N."/>
            <person name="Wang J."/>
            <person name="Shi W."/>
            <person name="Du L."/>
            <person name="Sun Y."/>
            <person name="Zhan W."/>
            <person name="Jiang J.F."/>
            <person name="Wang Q."/>
            <person name="Zhang B."/>
            <person name="Ji P."/>
            <person name="Bell-Sakyi L."/>
            <person name="Cui X.M."/>
            <person name="Yuan T.T."/>
            <person name="Jiang B.G."/>
            <person name="Yang W.F."/>
            <person name="Lam T.T."/>
            <person name="Chang Q.C."/>
            <person name="Ding S.J."/>
            <person name="Wang X.J."/>
            <person name="Zhu J.G."/>
            <person name="Ruan X.D."/>
            <person name="Zhao L."/>
            <person name="Wei J.T."/>
            <person name="Ye R.Z."/>
            <person name="Que T.C."/>
            <person name="Du C.H."/>
            <person name="Zhou Y.H."/>
            <person name="Cheng J.X."/>
            <person name="Dai P.F."/>
            <person name="Guo W.B."/>
            <person name="Han X.H."/>
            <person name="Huang E.J."/>
            <person name="Li L.F."/>
            <person name="Wei W."/>
            <person name="Gao Y.C."/>
            <person name="Liu J.Z."/>
            <person name="Shao H.Z."/>
            <person name="Wang X."/>
            <person name="Wang C.C."/>
            <person name="Yang T.C."/>
            <person name="Huo Q.B."/>
            <person name="Li W."/>
            <person name="Chen H.Y."/>
            <person name="Chen S.E."/>
            <person name="Zhou L.G."/>
            <person name="Ni X.B."/>
            <person name="Tian J.H."/>
            <person name="Sheng Y."/>
            <person name="Liu T."/>
            <person name="Pan Y.S."/>
            <person name="Xia L.Y."/>
            <person name="Li J."/>
            <person name="Zhao F."/>
            <person name="Cao W.C."/>
        </authorList>
    </citation>
    <scope>NUCLEOTIDE SEQUENCE [LARGE SCALE GENOMIC DNA]</scope>
    <source>
        <strain evidence="1">Iper-2018</strain>
    </source>
</reference>
<evidence type="ECO:0000313" key="1">
    <source>
        <dbReference type="EMBL" id="KAG0412219.1"/>
    </source>
</evidence>
<protein>
    <submittedName>
        <fullName evidence="1">Uncharacterized protein</fullName>
    </submittedName>
</protein>
<dbReference type="Proteomes" id="UP000805193">
    <property type="component" value="Unassembled WGS sequence"/>
</dbReference>
<keyword evidence="2" id="KW-1185">Reference proteome</keyword>
<dbReference type="EMBL" id="JABSTQ010011365">
    <property type="protein sequence ID" value="KAG0412219.1"/>
    <property type="molecule type" value="Genomic_DNA"/>
</dbReference>